<evidence type="ECO:0000256" key="1">
    <source>
        <dbReference type="ARBA" id="ARBA00004533"/>
    </source>
</evidence>
<evidence type="ECO:0000256" key="7">
    <source>
        <dbReference type="SAM" id="MobiDB-lite"/>
    </source>
</evidence>
<dbReference type="PANTHER" id="PTHR30606">
    <property type="entry name" value="LIPID A BIOSYNTHESIS LAUROYL ACYLTRANSFERASE"/>
    <property type="match status" value="1"/>
</dbReference>
<dbReference type="GO" id="GO:0005886">
    <property type="term" value="C:plasma membrane"/>
    <property type="evidence" value="ECO:0007669"/>
    <property type="project" value="UniProtKB-SubCell"/>
</dbReference>
<evidence type="ECO:0000256" key="5">
    <source>
        <dbReference type="ARBA" id="ARBA00023136"/>
    </source>
</evidence>
<dbReference type="eggNOG" id="COG1560">
    <property type="taxonomic scope" value="Bacteria"/>
</dbReference>
<reference evidence="9" key="1">
    <citation type="submission" date="2006-12" db="EMBL/GenBank/DDBJ databases">
        <title>Complete sequence of Halorhodospira halophila SL1.</title>
        <authorList>
            <consortium name="US DOE Joint Genome Institute"/>
            <person name="Copeland A."/>
            <person name="Lucas S."/>
            <person name="Lapidus A."/>
            <person name="Barry K."/>
            <person name="Detter J.C."/>
            <person name="Glavina del Rio T."/>
            <person name="Hammon N."/>
            <person name="Israni S."/>
            <person name="Dalin E."/>
            <person name="Tice H."/>
            <person name="Pitluck S."/>
            <person name="Saunders E."/>
            <person name="Brettin T."/>
            <person name="Bruce D."/>
            <person name="Han C."/>
            <person name="Tapia R."/>
            <person name="Schmutz J."/>
            <person name="Larimer F."/>
            <person name="Land M."/>
            <person name="Hauser L."/>
            <person name="Kyrpides N."/>
            <person name="Mikhailova N."/>
            <person name="Hoff W."/>
            <person name="Richardson P."/>
        </authorList>
    </citation>
    <scope>NUCLEOTIDE SEQUENCE [LARGE SCALE GENOMIC DNA]</scope>
    <source>
        <strain evidence="9">DSM 244 / SL1</strain>
    </source>
</reference>
<dbReference type="STRING" id="349124.Hhal_2343"/>
<protein>
    <submittedName>
        <fullName evidence="8">Lipid A biosynthesis acyltransferase</fullName>
    </submittedName>
</protein>
<keyword evidence="2" id="KW-1003">Cell membrane</keyword>
<name>A1WZJ4_HALHL</name>
<evidence type="ECO:0000256" key="2">
    <source>
        <dbReference type="ARBA" id="ARBA00022475"/>
    </source>
</evidence>
<dbReference type="PIRSF" id="PIRSF026649">
    <property type="entry name" value="MsbB"/>
    <property type="match status" value="1"/>
</dbReference>
<evidence type="ECO:0000313" key="8">
    <source>
        <dbReference type="EMBL" id="ABM63106.1"/>
    </source>
</evidence>
<dbReference type="HOGENOM" id="CLU_049421_1_0_6"/>
<feature type="region of interest" description="Disordered" evidence="7">
    <location>
        <begin position="268"/>
        <end position="288"/>
    </location>
</feature>
<dbReference type="CDD" id="cd07984">
    <property type="entry name" value="LPLAT_LABLAT-like"/>
    <property type="match status" value="1"/>
</dbReference>
<gene>
    <name evidence="8" type="ordered locus">Hhal_2343</name>
</gene>
<evidence type="ECO:0000313" key="9">
    <source>
        <dbReference type="Proteomes" id="UP000000647"/>
    </source>
</evidence>
<evidence type="ECO:0000256" key="6">
    <source>
        <dbReference type="ARBA" id="ARBA00023315"/>
    </source>
</evidence>
<dbReference type="PANTHER" id="PTHR30606:SF9">
    <property type="entry name" value="LIPID A BIOSYNTHESIS LAUROYLTRANSFERASE"/>
    <property type="match status" value="1"/>
</dbReference>
<dbReference type="AlphaFoldDB" id="A1WZJ4"/>
<accession>A1WZJ4</accession>
<evidence type="ECO:0000256" key="3">
    <source>
        <dbReference type="ARBA" id="ARBA00022519"/>
    </source>
</evidence>
<dbReference type="InterPro" id="IPR004960">
    <property type="entry name" value="LipA_acyltrans"/>
</dbReference>
<organism evidence="8 9">
    <name type="scientific">Halorhodospira halophila (strain DSM 244 / SL1)</name>
    <name type="common">Ectothiorhodospira halophila (strain DSM 244 / SL1)</name>
    <dbReference type="NCBI Taxonomy" id="349124"/>
    <lineage>
        <taxon>Bacteria</taxon>
        <taxon>Pseudomonadati</taxon>
        <taxon>Pseudomonadota</taxon>
        <taxon>Gammaproteobacteria</taxon>
        <taxon>Chromatiales</taxon>
        <taxon>Ectothiorhodospiraceae</taxon>
        <taxon>Halorhodospira</taxon>
    </lineage>
</organism>
<keyword evidence="6 8" id="KW-0012">Acyltransferase</keyword>
<sequence>MRLLALLPIPLIGRIGDGLGMLLWVAVPPRRHIVRTNLGLAFPDRSLAERRRLERAHFRSAARGMLEGALAWWASIERLAPYYTIEGLENIEVARRAGRGVILLMPHYTTMEMCGKIIGHHVPDFHPVYKPTKDPAFNTAMVRIRSTGVAGLLVNDDMRGILRVLRNGQVIWYAPDQDFGRRGCVFAPFMGVATSTLTTTARLAQRSGAPLVPLHCERLPGNRWHVRADTPLEGFPSGDDEKDATRINSVIEAQVRQAPEQYLWLHRRFKTRPDPDAPNPYTRPGRRR</sequence>
<dbReference type="GO" id="GO:0009247">
    <property type="term" value="P:glycolipid biosynthetic process"/>
    <property type="evidence" value="ECO:0007669"/>
    <property type="project" value="UniProtKB-ARBA"/>
</dbReference>
<keyword evidence="3" id="KW-0997">Cell inner membrane</keyword>
<evidence type="ECO:0000256" key="4">
    <source>
        <dbReference type="ARBA" id="ARBA00022679"/>
    </source>
</evidence>
<dbReference type="GO" id="GO:0016746">
    <property type="term" value="F:acyltransferase activity"/>
    <property type="evidence" value="ECO:0007669"/>
    <property type="project" value="UniProtKB-KW"/>
</dbReference>
<keyword evidence="5" id="KW-0472">Membrane</keyword>
<keyword evidence="9" id="KW-1185">Reference proteome</keyword>
<dbReference type="KEGG" id="hha:Hhal_2343"/>
<reference evidence="8 9" key="2">
    <citation type="journal article" date="2013" name="Stand. Genomic Sci.">
        <title>Complete genome sequence of Halorhodospira halophila SL1.</title>
        <authorList>
            <person name="Challacombe J.F."/>
            <person name="Majid S."/>
            <person name="Deole R."/>
            <person name="Brettin T.S."/>
            <person name="Bruce D."/>
            <person name="Delano S.F."/>
            <person name="Detter J.C."/>
            <person name="Gleasner C.D."/>
            <person name="Han C.S."/>
            <person name="Misra M."/>
            <person name="Reitenga K.G."/>
            <person name="Mikhailova N."/>
            <person name="Woyke T."/>
            <person name="Pitluck S."/>
            <person name="Nolan M."/>
            <person name="Land M.L."/>
            <person name="Saunders E."/>
            <person name="Tapia R."/>
            <person name="Lapidus A."/>
            <person name="Ivanova N."/>
            <person name="Hoff W.D."/>
        </authorList>
    </citation>
    <scope>NUCLEOTIDE SEQUENCE [LARGE SCALE GENOMIC DNA]</scope>
    <source>
        <strain evidence="9">DSM 244 / SL1</strain>
    </source>
</reference>
<dbReference type="Proteomes" id="UP000000647">
    <property type="component" value="Chromosome"/>
</dbReference>
<dbReference type="EMBL" id="CP000544">
    <property type="protein sequence ID" value="ABM63106.1"/>
    <property type="molecule type" value="Genomic_DNA"/>
</dbReference>
<comment type="subcellular location">
    <subcellularLocation>
        <location evidence="1">Cell inner membrane</location>
    </subcellularLocation>
</comment>
<proteinExistence type="predicted"/>
<keyword evidence="4 8" id="KW-0808">Transferase</keyword>
<dbReference type="Pfam" id="PF03279">
    <property type="entry name" value="Lip_A_acyltrans"/>
    <property type="match status" value="1"/>
</dbReference>